<name>A0A9J7MT52_BRAFL</name>
<dbReference type="PANTHER" id="PTHR31751:SF42">
    <property type="entry name" value="PROTEIN CBG10204"/>
    <property type="match status" value="1"/>
</dbReference>
<protein>
    <submittedName>
        <fullName evidence="2">Uncharacterized protein LOC118418273</fullName>
    </submittedName>
</protein>
<dbReference type="OrthoDB" id="5973657at2759"/>
<sequence length="136" mass="15411">MGEERYLFDVYKCDSLPSAMDVEELHRASKEKGCEVIKEWARSIKKHLYWCALSTAQGFGDVIVAKWTSIVRHVANKHDNHPNATFPTCAHEPVEQERKWIFSGSLAHDKLKAIFSEVTEAEGHQEASCRGADKLP</sequence>
<dbReference type="RefSeq" id="XP_035680012.1">
    <property type="nucleotide sequence ID" value="XM_035824119.1"/>
</dbReference>
<evidence type="ECO:0000313" key="2">
    <source>
        <dbReference type="RefSeq" id="XP_035680012.1"/>
    </source>
</evidence>
<accession>A0A9J7MT52</accession>
<dbReference type="AlphaFoldDB" id="A0A9J7MT52"/>
<dbReference type="KEGG" id="bfo:118418273"/>
<proteinExistence type="predicted"/>
<reference evidence="1" key="1">
    <citation type="journal article" date="2020" name="Nat. Ecol. Evol.">
        <title>Deeply conserved synteny resolves early events in vertebrate evolution.</title>
        <authorList>
            <person name="Simakov O."/>
            <person name="Marletaz F."/>
            <person name="Yue J.X."/>
            <person name="O'Connell B."/>
            <person name="Jenkins J."/>
            <person name="Brandt A."/>
            <person name="Calef R."/>
            <person name="Tung C.H."/>
            <person name="Huang T.K."/>
            <person name="Schmutz J."/>
            <person name="Satoh N."/>
            <person name="Yu J.K."/>
            <person name="Putnam N.H."/>
            <person name="Green R.E."/>
            <person name="Rokhsar D.S."/>
        </authorList>
    </citation>
    <scope>NUCLEOTIDE SEQUENCE [LARGE SCALE GENOMIC DNA]</scope>
    <source>
        <strain evidence="1">S238N-H82</strain>
    </source>
</reference>
<evidence type="ECO:0000313" key="1">
    <source>
        <dbReference type="Proteomes" id="UP000001554"/>
    </source>
</evidence>
<dbReference type="GeneID" id="118418273"/>
<gene>
    <name evidence="2" type="primary">LOC118418273</name>
</gene>
<dbReference type="Proteomes" id="UP000001554">
    <property type="component" value="Chromosome 6"/>
</dbReference>
<reference evidence="2" key="2">
    <citation type="submission" date="2025-08" db="UniProtKB">
        <authorList>
            <consortium name="RefSeq"/>
        </authorList>
    </citation>
    <scope>IDENTIFICATION</scope>
    <source>
        <strain evidence="2">S238N-H82</strain>
        <tissue evidence="2">Testes</tissue>
    </source>
</reference>
<organism evidence="1 2">
    <name type="scientific">Branchiostoma floridae</name>
    <name type="common">Florida lancelet</name>
    <name type="synonym">Amphioxus</name>
    <dbReference type="NCBI Taxonomy" id="7739"/>
    <lineage>
        <taxon>Eukaryota</taxon>
        <taxon>Metazoa</taxon>
        <taxon>Chordata</taxon>
        <taxon>Cephalochordata</taxon>
        <taxon>Leptocardii</taxon>
        <taxon>Amphioxiformes</taxon>
        <taxon>Branchiostomatidae</taxon>
        <taxon>Branchiostoma</taxon>
    </lineage>
</organism>
<dbReference type="PANTHER" id="PTHR31751">
    <property type="entry name" value="SI:CH211-108C17.2-RELATED-RELATED"/>
    <property type="match status" value="1"/>
</dbReference>
<keyword evidence="1" id="KW-1185">Reference proteome</keyword>
<dbReference type="OMA" id="CAHEPVE"/>